<name>A0A5D6V1I8_9BACT</name>
<keyword evidence="2" id="KW-1185">Reference proteome</keyword>
<dbReference type="AlphaFoldDB" id="A0A5D6V1I8"/>
<organism evidence="1 2">
    <name type="scientific">Hymenobacter lutimineralis</name>
    <dbReference type="NCBI Taxonomy" id="2606448"/>
    <lineage>
        <taxon>Bacteria</taxon>
        <taxon>Pseudomonadati</taxon>
        <taxon>Bacteroidota</taxon>
        <taxon>Cytophagia</taxon>
        <taxon>Cytophagales</taxon>
        <taxon>Hymenobacteraceae</taxon>
        <taxon>Hymenobacter</taxon>
    </lineage>
</organism>
<dbReference type="RefSeq" id="WP_149071213.1">
    <property type="nucleotide sequence ID" value="NZ_VTHL01000011.1"/>
</dbReference>
<dbReference type="Gene3D" id="2.60.120.260">
    <property type="entry name" value="Galactose-binding domain-like"/>
    <property type="match status" value="1"/>
</dbReference>
<dbReference type="Proteomes" id="UP000322791">
    <property type="component" value="Unassembled WGS sequence"/>
</dbReference>
<comment type="caution">
    <text evidence="1">The sequence shown here is derived from an EMBL/GenBank/DDBJ whole genome shotgun (WGS) entry which is preliminary data.</text>
</comment>
<dbReference type="EMBL" id="VTHL01000011">
    <property type="protein sequence ID" value="TYZ08888.1"/>
    <property type="molecule type" value="Genomic_DNA"/>
</dbReference>
<proteinExistence type="predicted"/>
<evidence type="ECO:0000313" key="1">
    <source>
        <dbReference type="EMBL" id="TYZ08888.1"/>
    </source>
</evidence>
<gene>
    <name evidence="1" type="ORF">FY528_11780</name>
</gene>
<reference evidence="1 2" key="1">
    <citation type="submission" date="2019-08" db="EMBL/GenBank/DDBJ databases">
        <authorList>
            <person name="Seo M.-J."/>
        </authorList>
    </citation>
    <scope>NUCLEOTIDE SEQUENCE [LARGE SCALE GENOMIC DNA]</scope>
    <source>
        <strain evidence="1 2">KIGAM108</strain>
    </source>
</reference>
<evidence type="ECO:0000313" key="2">
    <source>
        <dbReference type="Proteomes" id="UP000322791"/>
    </source>
</evidence>
<evidence type="ECO:0008006" key="3">
    <source>
        <dbReference type="Google" id="ProtNLM"/>
    </source>
</evidence>
<sequence length="190" mass="21902">MNPYVNDAPAFYRYLLRQLAYVGSLLVLLSACQPLEQERCVLLDADFEQFEAWGAPIPPFLTKEQAHSGHYSFRLPQGAEYGGNYVTTLGKCATVPRRLRLSGWVYLPNGRIRSTVLVVQVLCHGRRPDVWEGLELSEKVKRYQTWESVEKYIRLPEDLNASDELKVYVWHADPNGEIILFDDLKVEGWR</sequence>
<protein>
    <recommendedName>
        <fullName evidence="3">CBM-cenC domain-containing protein</fullName>
    </recommendedName>
</protein>
<accession>A0A5D6V1I8</accession>